<protein>
    <recommendedName>
        <fullName evidence="5">Large ribosomal subunit protein eL20 domain-containing protein</fullName>
    </recommendedName>
</protein>
<dbReference type="eggNOG" id="KOG0829">
    <property type="taxonomic scope" value="Eukaryota"/>
</dbReference>
<dbReference type="STRING" id="41875.K8F6H1"/>
<feature type="domain" description="Large ribosomal subunit protein eL20" evidence="5">
    <location>
        <begin position="39"/>
        <end position="161"/>
    </location>
</feature>
<dbReference type="InterPro" id="IPR028877">
    <property type="entry name" value="Ribosomal_eL20"/>
</dbReference>
<accession>K8F6H1</accession>
<dbReference type="FunFam" id="3.10.20.10:FF:000001">
    <property type="entry name" value="60S ribosomal protein L18a"/>
    <property type="match status" value="1"/>
</dbReference>
<dbReference type="AlphaFoldDB" id="K8F6H1"/>
<dbReference type="Pfam" id="PF01775">
    <property type="entry name" value="Ribosomal_L18A"/>
    <property type="match status" value="1"/>
</dbReference>
<evidence type="ECO:0000256" key="1">
    <source>
        <dbReference type="ARBA" id="ARBA00009362"/>
    </source>
</evidence>
<evidence type="ECO:0000256" key="3">
    <source>
        <dbReference type="ARBA" id="ARBA00023274"/>
    </source>
</evidence>
<evidence type="ECO:0000256" key="4">
    <source>
        <dbReference type="SAM" id="MobiDB-lite"/>
    </source>
</evidence>
<keyword evidence="3" id="KW-0687">Ribonucleoprotein</keyword>
<dbReference type="KEGG" id="bpg:Bathy17g00360"/>
<dbReference type="SUPFAM" id="SSF160374">
    <property type="entry name" value="RplX-like"/>
    <property type="match status" value="1"/>
</dbReference>
<dbReference type="RefSeq" id="XP_007508296.1">
    <property type="nucleotide sequence ID" value="XM_007508234.1"/>
</dbReference>
<dbReference type="PANTHER" id="PTHR10052">
    <property type="entry name" value="60S RIBOSOMAL PROTEIN L18A"/>
    <property type="match status" value="1"/>
</dbReference>
<dbReference type="GO" id="GO:0005840">
    <property type="term" value="C:ribosome"/>
    <property type="evidence" value="ECO:0007669"/>
    <property type="project" value="UniProtKB-KW"/>
</dbReference>
<evidence type="ECO:0000256" key="2">
    <source>
        <dbReference type="ARBA" id="ARBA00022980"/>
    </source>
</evidence>
<evidence type="ECO:0000313" key="7">
    <source>
        <dbReference type="Proteomes" id="UP000198341"/>
    </source>
</evidence>
<dbReference type="GeneID" id="19011000"/>
<dbReference type="FunFam" id="3.10.20.10:FF:000002">
    <property type="entry name" value="60S ribosomal protein L18a"/>
    <property type="match status" value="1"/>
</dbReference>
<dbReference type="GO" id="GO:1990904">
    <property type="term" value="C:ribonucleoprotein complex"/>
    <property type="evidence" value="ECO:0007669"/>
    <property type="project" value="UniProtKB-KW"/>
</dbReference>
<dbReference type="OrthoDB" id="723469at2759"/>
<dbReference type="InterPro" id="IPR021138">
    <property type="entry name" value="Ribosomal_eL20_eukaryotes"/>
</dbReference>
<feature type="compositionally biased region" description="Basic residues" evidence="4">
    <location>
        <begin position="1"/>
        <end position="13"/>
    </location>
</feature>
<keyword evidence="7" id="KW-1185">Reference proteome</keyword>
<proteinExistence type="inferred from homology"/>
<dbReference type="GO" id="GO:0006412">
    <property type="term" value="P:translation"/>
    <property type="evidence" value="ECO:0007669"/>
    <property type="project" value="InterPro"/>
</dbReference>
<evidence type="ECO:0000259" key="5">
    <source>
        <dbReference type="Pfam" id="PF01775"/>
    </source>
</evidence>
<keyword evidence="2" id="KW-0689">Ribosomal protein</keyword>
<gene>
    <name evidence="6" type="ordered locus">Bathy17g00360</name>
</gene>
<comment type="similarity">
    <text evidence="1">Belongs to the eukaryotic ribosomal protein eL20 family.</text>
</comment>
<name>K8F6H1_9CHLO</name>
<evidence type="ECO:0000313" key="6">
    <source>
        <dbReference type="EMBL" id="CCO20400.1"/>
    </source>
</evidence>
<dbReference type="Proteomes" id="UP000198341">
    <property type="component" value="Chromosome 17"/>
</dbReference>
<dbReference type="EMBL" id="FO082262">
    <property type="protein sequence ID" value="CCO20400.1"/>
    <property type="molecule type" value="Genomic_DNA"/>
</dbReference>
<dbReference type="GO" id="GO:0003735">
    <property type="term" value="F:structural constituent of ribosome"/>
    <property type="evidence" value="ECO:0007669"/>
    <property type="project" value="InterPro"/>
</dbReference>
<dbReference type="PIRSF" id="PIRSF002190">
    <property type="entry name" value="Ribosomal_L18a"/>
    <property type="match status" value="1"/>
</dbReference>
<dbReference type="InterPro" id="IPR023573">
    <property type="entry name" value="Ribosomal_eL20_dom"/>
</dbReference>
<sequence length="211" mass="25205">MKRGGNKKFRRASKSTAKEDDDEDEYRVVFHRKRKETYHQYQIVGRRVPTEQEPTPQVYRMKLWALDATRARSKFWYFLSRLRKVKKANGQIIACNEIFEKDDTTVKNYGVWIRYQSRVGFHNAYKEYRETTMNAAVDALYTEMASRHRVRSHALQIIKIAEVANEDVRRENTRQFLADDVSFPVVRKTLRHDSKSQKTTFKYQRPNFAIL</sequence>
<reference evidence="6 7" key="1">
    <citation type="submission" date="2011-10" db="EMBL/GenBank/DDBJ databases">
        <authorList>
            <person name="Genoscope - CEA"/>
        </authorList>
    </citation>
    <scope>NUCLEOTIDE SEQUENCE [LARGE SCALE GENOMIC DNA]</scope>
    <source>
        <strain evidence="6 7">RCC 1105</strain>
    </source>
</reference>
<organism evidence="6 7">
    <name type="scientific">Bathycoccus prasinos</name>
    <dbReference type="NCBI Taxonomy" id="41875"/>
    <lineage>
        <taxon>Eukaryota</taxon>
        <taxon>Viridiplantae</taxon>
        <taxon>Chlorophyta</taxon>
        <taxon>Mamiellophyceae</taxon>
        <taxon>Mamiellales</taxon>
        <taxon>Bathycoccaceae</taxon>
        <taxon>Bathycoccus</taxon>
    </lineage>
</organism>
<dbReference type="HAMAP" id="MF_00273">
    <property type="entry name" value="Ribosomal_eL20"/>
    <property type="match status" value="1"/>
</dbReference>
<dbReference type="Gene3D" id="3.10.20.10">
    <property type="match status" value="2"/>
</dbReference>
<feature type="region of interest" description="Disordered" evidence="4">
    <location>
        <begin position="1"/>
        <end position="24"/>
    </location>
</feature>